<feature type="domain" description="ASCH" evidence="1">
    <location>
        <begin position="107"/>
        <end position="225"/>
    </location>
</feature>
<dbReference type="PANTHER" id="PTHR34204">
    <property type="entry name" value="RNA-BINDING ASCH DOMAIN PROTEIN"/>
    <property type="match status" value="1"/>
</dbReference>
<dbReference type="EMBL" id="OU466859">
    <property type="protein sequence ID" value="CAH2055213.1"/>
    <property type="molecule type" value="Genomic_DNA"/>
</dbReference>
<dbReference type="AlphaFoldDB" id="A0AAU9S5I1"/>
<sequence length="259" mass="29095">MEQPPSPGTKLVNIEESMESLLRFTLRAHLDEPVPSLDLERDFCLHLLEEEDTDSTEKPPMYKLLARALSECLTTVDKNSSFEKYSKLFHGSGHDLVNMLKKVSFELHVQEPYFTQLKDGLKSTEGRCAVGDYMRSDSLTSFILVTFVCPLRISSGAFILFNKCLLLQVQDVRQYTSFSEMLRVEGLAKVLPGVESIEEGVGVYRNFYPQEKERMNGVVAIRVAKPIDQPYAAMAGVLSELKSTGIKGLLDDYAARVTL</sequence>
<gene>
    <name evidence="2" type="ORF">TAV2_LOCUS10332</name>
</gene>
<dbReference type="Pfam" id="PF04266">
    <property type="entry name" value="ASCH"/>
    <property type="match status" value="1"/>
</dbReference>
<dbReference type="InterPro" id="IPR007374">
    <property type="entry name" value="ASCH_domain"/>
</dbReference>
<protein>
    <recommendedName>
        <fullName evidence="1">ASCH domain-containing protein</fullName>
    </recommendedName>
</protein>
<dbReference type="Proteomes" id="UP000836841">
    <property type="component" value="Chromosome 3"/>
</dbReference>
<proteinExistence type="predicted"/>
<accession>A0AAU9S5I1</accession>
<organism evidence="2 3">
    <name type="scientific">Thlaspi arvense</name>
    <name type="common">Field penny-cress</name>
    <dbReference type="NCBI Taxonomy" id="13288"/>
    <lineage>
        <taxon>Eukaryota</taxon>
        <taxon>Viridiplantae</taxon>
        <taxon>Streptophyta</taxon>
        <taxon>Embryophyta</taxon>
        <taxon>Tracheophyta</taxon>
        <taxon>Spermatophyta</taxon>
        <taxon>Magnoliopsida</taxon>
        <taxon>eudicotyledons</taxon>
        <taxon>Gunneridae</taxon>
        <taxon>Pentapetalae</taxon>
        <taxon>rosids</taxon>
        <taxon>malvids</taxon>
        <taxon>Brassicales</taxon>
        <taxon>Brassicaceae</taxon>
        <taxon>Thlaspideae</taxon>
        <taxon>Thlaspi</taxon>
    </lineage>
</organism>
<reference evidence="2 3" key="1">
    <citation type="submission" date="2022-03" db="EMBL/GenBank/DDBJ databases">
        <authorList>
            <person name="Nunn A."/>
            <person name="Chopra R."/>
            <person name="Nunn A."/>
            <person name="Contreras Garrido A."/>
        </authorList>
    </citation>
    <scope>NUCLEOTIDE SEQUENCE [LARGE SCALE GENOMIC DNA]</scope>
</reference>
<dbReference type="InterPro" id="IPR015947">
    <property type="entry name" value="PUA-like_sf"/>
</dbReference>
<dbReference type="PANTHER" id="PTHR34204:SF4">
    <property type="entry name" value="ASCH DOMAIN-CONTAINING PROTEIN"/>
    <property type="match status" value="1"/>
</dbReference>
<dbReference type="Gene3D" id="2.30.130.30">
    <property type="entry name" value="Hypothetical protein"/>
    <property type="match status" value="1"/>
</dbReference>
<evidence type="ECO:0000259" key="1">
    <source>
        <dbReference type="Pfam" id="PF04266"/>
    </source>
</evidence>
<dbReference type="SUPFAM" id="SSF88697">
    <property type="entry name" value="PUA domain-like"/>
    <property type="match status" value="1"/>
</dbReference>
<keyword evidence="3" id="KW-1185">Reference proteome</keyword>
<name>A0AAU9S5I1_THLAR</name>
<evidence type="ECO:0000313" key="3">
    <source>
        <dbReference type="Proteomes" id="UP000836841"/>
    </source>
</evidence>
<dbReference type="CDD" id="cd06555">
    <property type="entry name" value="ASCH_PF0470_like"/>
    <property type="match status" value="1"/>
</dbReference>
<evidence type="ECO:0000313" key="2">
    <source>
        <dbReference type="EMBL" id="CAH2055213.1"/>
    </source>
</evidence>